<evidence type="ECO:0000256" key="8">
    <source>
        <dbReference type="ARBA" id="ARBA00023157"/>
    </source>
</evidence>
<evidence type="ECO:0000256" key="5">
    <source>
        <dbReference type="ARBA" id="ARBA00022729"/>
    </source>
</evidence>
<evidence type="ECO:0000256" key="1">
    <source>
        <dbReference type="ARBA" id="ARBA00006249"/>
    </source>
</evidence>
<dbReference type="OrthoDB" id="3039123at2759"/>
<evidence type="ECO:0000256" key="3">
    <source>
        <dbReference type="ARBA" id="ARBA00022651"/>
    </source>
</evidence>
<comment type="catalytic activity">
    <reaction evidence="9">
        <text>feruloyl-polysaccharide + H2O = ferulate + polysaccharide.</text>
        <dbReference type="EC" id="3.1.1.73"/>
    </reaction>
</comment>
<dbReference type="PANTHER" id="PTHR33938:SF15">
    <property type="entry name" value="FERULOYL ESTERASE B-RELATED"/>
    <property type="match status" value="1"/>
</dbReference>
<comment type="similarity">
    <text evidence="1 10">Belongs to the tannase family.</text>
</comment>
<keyword evidence="12" id="KW-1185">Reference proteome</keyword>
<keyword evidence="3" id="KW-0119">Carbohydrate metabolism</keyword>
<accession>A0A8H4QTR7</accession>
<keyword evidence="7" id="KW-0106">Calcium</keyword>
<gene>
    <name evidence="11" type="ORF">G7Y89_g15116</name>
</gene>
<dbReference type="Proteomes" id="UP000566819">
    <property type="component" value="Unassembled WGS sequence"/>
</dbReference>
<dbReference type="Pfam" id="PF07519">
    <property type="entry name" value="Tannase"/>
    <property type="match status" value="1"/>
</dbReference>
<keyword evidence="6 10" id="KW-0378">Hydrolase</keyword>
<dbReference type="SUPFAM" id="SSF53474">
    <property type="entry name" value="alpha/beta-Hydrolases"/>
    <property type="match status" value="1"/>
</dbReference>
<dbReference type="AlphaFoldDB" id="A0A8H4QTR7"/>
<evidence type="ECO:0000313" key="12">
    <source>
        <dbReference type="Proteomes" id="UP000566819"/>
    </source>
</evidence>
<name>A0A8H4QTR7_9HELO</name>
<dbReference type="GO" id="GO:0030600">
    <property type="term" value="F:feruloyl esterase activity"/>
    <property type="evidence" value="ECO:0007669"/>
    <property type="project" value="UniProtKB-EC"/>
</dbReference>
<dbReference type="InterPro" id="IPR011118">
    <property type="entry name" value="Tannase/feruloyl_esterase"/>
</dbReference>
<keyword evidence="8" id="KW-1015">Disulfide bond</keyword>
<evidence type="ECO:0000256" key="9">
    <source>
        <dbReference type="ARBA" id="ARBA00034075"/>
    </source>
</evidence>
<evidence type="ECO:0000256" key="7">
    <source>
        <dbReference type="ARBA" id="ARBA00022837"/>
    </source>
</evidence>
<dbReference type="EMBL" id="JAAMPI010002212">
    <property type="protein sequence ID" value="KAF4617033.1"/>
    <property type="molecule type" value="Genomic_DNA"/>
</dbReference>
<keyword evidence="5" id="KW-0732">Signal</keyword>
<evidence type="ECO:0000256" key="10">
    <source>
        <dbReference type="RuleBase" id="RU361238"/>
    </source>
</evidence>
<comment type="caution">
    <text evidence="11">The sequence shown here is derived from an EMBL/GenBank/DDBJ whole genome shotgun (WGS) entry which is preliminary data.</text>
</comment>
<evidence type="ECO:0000313" key="11">
    <source>
        <dbReference type="EMBL" id="KAF4617033.1"/>
    </source>
</evidence>
<keyword evidence="2" id="KW-0719">Serine esterase</keyword>
<dbReference type="InterPro" id="IPR029058">
    <property type="entry name" value="AB_hydrolase_fold"/>
</dbReference>
<evidence type="ECO:0000256" key="6">
    <source>
        <dbReference type="ARBA" id="ARBA00022801"/>
    </source>
</evidence>
<evidence type="ECO:0000256" key="4">
    <source>
        <dbReference type="ARBA" id="ARBA00022723"/>
    </source>
</evidence>
<reference evidence="11 12" key="1">
    <citation type="submission" date="2020-03" db="EMBL/GenBank/DDBJ databases">
        <title>Draft Genome Sequence of Cudoniella acicularis.</title>
        <authorList>
            <person name="Buettner E."/>
            <person name="Kellner H."/>
        </authorList>
    </citation>
    <scope>NUCLEOTIDE SEQUENCE [LARGE SCALE GENOMIC DNA]</scope>
    <source>
        <strain evidence="11 12">DSM 108380</strain>
    </source>
</reference>
<keyword evidence="4" id="KW-0479">Metal-binding</keyword>
<protein>
    <recommendedName>
        <fullName evidence="10">Carboxylic ester hydrolase</fullName>
        <ecNumber evidence="10">3.1.1.-</ecNumber>
    </recommendedName>
</protein>
<proteinExistence type="inferred from homology"/>
<dbReference type="GO" id="GO:0045493">
    <property type="term" value="P:xylan catabolic process"/>
    <property type="evidence" value="ECO:0007669"/>
    <property type="project" value="UniProtKB-KW"/>
</dbReference>
<dbReference type="EC" id="3.1.1.-" evidence="10"/>
<dbReference type="GO" id="GO:0046872">
    <property type="term" value="F:metal ion binding"/>
    <property type="evidence" value="ECO:0007669"/>
    <property type="project" value="UniProtKB-KW"/>
</dbReference>
<dbReference type="PANTHER" id="PTHR33938">
    <property type="entry name" value="FERULOYL ESTERASE B-RELATED"/>
    <property type="match status" value="1"/>
</dbReference>
<keyword evidence="3" id="KW-0624">Polysaccharide degradation</keyword>
<keyword evidence="3" id="KW-0858">Xylan degradation</keyword>
<evidence type="ECO:0000256" key="2">
    <source>
        <dbReference type="ARBA" id="ARBA00022487"/>
    </source>
</evidence>
<sequence length="479" mass="52087">MGISDVDLAYTAGLGFATVGANNGHNGTSGLAFYNNPDVVHDFADRSLHTGVVVGKQLTKQYYGTAHKKSYYLGCSTGGRQGFKAVQSYPNDFDGVVAGAPALAFPNLTSWSGHFFPILGSNTTSPSYIPAGNPWTLIHQEILNQCDAIDGVVDGIIEDPLLCRFRPEALLCPPNTTNTTSCLTSAQVVALGKVFEDFYGEGGKIIYPRMQPGSELLAQYIYYTGGAFSYTSDWFRYVVYNNPSWDPATFTIKDAKAAADQNPFNIMTWEGDLSAFKNSGGKVRHCSGGVGAHNIGQAGAEVSTLDPQNNVLLRMVDWVENGNAPETVTGTKYVNDDPTQGLPCVSIFPAVISKAEQLNVGVCGVDDKCVVHSRKSWHIYASLNRLEVSIHSEGNIRGIVLKRQRENGRNYLVKFLTIFTSPTRLNFSNLSELKTELFDALMEPLPSKAGKETFTRFPSLSKEKSSVTAVKFSATKFSK</sequence>
<organism evidence="11 12">
    <name type="scientific">Cudoniella acicularis</name>
    <dbReference type="NCBI Taxonomy" id="354080"/>
    <lineage>
        <taxon>Eukaryota</taxon>
        <taxon>Fungi</taxon>
        <taxon>Dikarya</taxon>
        <taxon>Ascomycota</taxon>
        <taxon>Pezizomycotina</taxon>
        <taxon>Leotiomycetes</taxon>
        <taxon>Helotiales</taxon>
        <taxon>Tricladiaceae</taxon>
        <taxon>Cudoniella</taxon>
    </lineage>
</organism>